<feature type="transmembrane region" description="Helical" evidence="6">
    <location>
        <begin position="175"/>
        <end position="203"/>
    </location>
</feature>
<feature type="transmembrane region" description="Helical" evidence="6">
    <location>
        <begin position="90"/>
        <end position="109"/>
    </location>
</feature>
<dbReference type="PANTHER" id="PTHR30482">
    <property type="entry name" value="HIGH-AFFINITY BRANCHED-CHAIN AMINO ACID TRANSPORT SYSTEM PERMEASE"/>
    <property type="match status" value="1"/>
</dbReference>
<name>Q9AHE5_AGRTU</name>
<keyword evidence="4 6" id="KW-1133">Transmembrane helix</keyword>
<feature type="transmembrane region" description="Helical" evidence="6">
    <location>
        <begin position="261"/>
        <end position="283"/>
    </location>
</feature>
<evidence type="ECO:0000256" key="6">
    <source>
        <dbReference type="SAM" id="Phobius"/>
    </source>
</evidence>
<feature type="transmembrane region" description="Helical" evidence="6">
    <location>
        <begin position="12"/>
        <end position="29"/>
    </location>
</feature>
<evidence type="ECO:0000256" key="1">
    <source>
        <dbReference type="ARBA" id="ARBA00004651"/>
    </source>
</evidence>
<accession>Q9AHE5</accession>
<proteinExistence type="predicted"/>
<evidence type="ECO:0000313" key="7">
    <source>
        <dbReference type="EMBL" id="AAK28501.1"/>
    </source>
</evidence>
<evidence type="ECO:0000256" key="4">
    <source>
        <dbReference type="ARBA" id="ARBA00022989"/>
    </source>
</evidence>
<protein>
    <submittedName>
        <fullName evidence="7">Amino acid transport BraE-like protein</fullName>
    </submittedName>
</protein>
<dbReference type="GO" id="GO:0005886">
    <property type="term" value="C:plasma membrane"/>
    <property type="evidence" value="ECO:0007669"/>
    <property type="project" value="UniProtKB-SubCell"/>
</dbReference>
<dbReference type="Pfam" id="PF02653">
    <property type="entry name" value="BPD_transp_2"/>
    <property type="match status" value="1"/>
</dbReference>
<feature type="transmembrane region" description="Helical" evidence="6">
    <location>
        <begin position="116"/>
        <end position="133"/>
    </location>
</feature>
<organism evidence="7">
    <name type="scientific">Agrobacterium tumefaciens</name>
    <dbReference type="NCBI Taxonomy" id="358"/>
    <lineage>
        <taxon>Bacteria</taxon>
        <taxon>Pseudomonadati</taxon>
        <taxon>Pseudomonadota</taxon>
        <taxon>Alphaproteobacteria</taxon>
        <taxon>Hyphomicrobiales</taxon>
        <taxon>Rhizobiaceae</taxon>
        <taxon>Rhizobium/Agrobacterium group</taxon>
        <taxon>Agrobacterium</taxon>
        <taxon>Agrobacterium tumefaciens complex</taxon>
    </lineage>
</organism>
<reference evidence="7" key="1">
    <citation type="journal article" date="2001" name="Microbiology">
        <title>Genetic and biochemical characterization of an enantioselective amidase from Agrobacterium tumefaciens strain d3.</title>
        <authorList>
            <person name="Trott S."/>
            <person name="Bauer R."/>
            <person name="Knackmuss H.J."/>
            <person name="Stolz A."/>
        </authorList>
    </citation>
    <scope>NUCLEOTIDE SEQUENCE</scope>
    <source>
        <strain evidence="7">d3</strain>
    </source>
</reference>
<dbReference type="CDD" id="cd06581">
    <property type="entry name" value="TM_PBP1_LivM_like"/>
    <property type="match status" value="1"/>
</dbReference>
<keyword evidence="3 6" id="KW-0812">Transmembrane</keyword>
<dbReference type="GO" id="GO:0015658">
    <property type="term" value="F:branched-chain amino acid transmembrane transporter activity"/>
    <property type="evidence" value="ECO:0007669"/>
    <property type="project" value="InterPro"/>
</dbReference>
<dbReference type="EMBL" id="AF315580">
    <property type="protein sequence ID" value="AAK28501.1"/>
    <property type="molecule type" value="Genomic_DNA"/>
</dbReference>
<comment type="subcellular location">
    <subcellularLocation>
        <location evidence="1">Cell membrane</location>
        <topology evidence="1">Multi-pass membrane protein</topology>
    </subcellularLocation>
</comment>
<feature type="transmembrane region" description="Helical" evidence="6">
    <location>
        <begin position="295"/>
        <end position="317"/>
    </location>
</feature>
<feature type="transmembrane region" description="Helical" evidence="6">
    <location>
        <begin position="35"/>
        <end position="53"/>
    </location>
</feature>
<dbReference type="PANTHER" id="PTHR30482:SF10">
    <property type="entry name" value="HIGH-AFFINITY BRANCHED-CHAIN AMINO ACID TRANSPORT PROTEIN BRAE"/>
    <property type="match status" value="1"/>
</dbReference>
<feature type="transmembrane region" description="Helical" evidence="6">
    <location>
        <begin position="224"/>
        <end position="249"/>
    </location>
</feature>
<dbReference type="InterPro" id="IPR043428">
    <property type="entry name" value="LivM-like"/>
</dbReference>
<evidence type="ECO:0000256" key="3">
    <source>
        <dbReference type="ARBA" id="ARBA00022692"/>
    </source>
</evidence>
<dbReference type="InterPro" id="IPR001851">
    <property type="entry name" value="ABC_transp_permease"/>
</dbReference>
<dbReference type="AlphaFoldDB" id="Q9AHE5"/>
<evidence type="ECO:0000256" key="2">
    <source>
        <dbReference type="ARBA" id="ARBA00022475"/>
    </source>
</evidence>
<keyword evidence="5 6" id="KW-0472">Membrane</keyword>
<keyword evidence="2" id="KW-1003">Cell membrane</keyword>
<sequence>MFTVFSRLGTSTWIVSAIILALTILLPATLDLFTILQLTVFVVMGVLALSLALSWGLGGILCFGQAAFFGLGGYTYAIAVINFGESTLPVLLAIAVPALFALVLGWFMFMGRLSELYVGVITLCVSLILYNFINSTSDPWYRIGKAQINGFNGMSSVPTLNIPFSPDAWLTPNQMFVLVMVSLLLVYLMCKFVAASSWGRVVAATRQNEVRAELLGYDTARIKLGIFVLGSAVAGYAGCLFTNWNAFISPNVFSLSMSAQIIIWMIVGGRETFIGPVIGAIALQYLTTRLGSSGLNANVALGAILMLFVVLVPRGLVPTMGQFLARWWSSRHNDASGSAVARGEAR</sequence>
<feature type="transmembrane region" description="Helical" evidence="6">
    <location>
        <begin position="60"/>
        <end position="84"/>
    </location>
</feature>
<evidence type="ECO:0000256" key="5">
    <source>
        <dbReference type="ARBA" id="ARBA00023136"/>
    </source>
</evidence>